<name>A0A9Q1RK45_9SOLA</name>
<dbReference type="Proteomes" id="UP001152561">
    <property type="component" value="Unassembled WGS sequence"/>
</dbReference>
<dbReference type="InterPro" id="IPR027417">
    <property type="entry name" value="P-loop_NTPase"/>
</dbReference>
<evidence type="ECO:0000313" key="4">
    <source>
        <dbReference type="Proteomes" id="UP001152561"/>
    </source>
</evidence>
<keyword evidence="1" id="KW-0547">Nucleotide-binding</keyword>
<organism evidence="3 4">
    <name type="scientific">Anisodus acutangulus</name>
    <dbReference type="NCBI Taxonomy" id="402998"/>
    <lineage>
        <taxon>Eukaryota</taxon>
        <taxon>Viridiplantae</taxon>
        <taxon>Streptophyta</taxon>
        <taxon>Embryophyta</taxon>
        <taxon>Tracheophyta</taxon>
        <taxon>Spermatophyta</taxon>
        <taxon>Magnoliopsida</taxon>
        <taxon>eudicotyledons</taxon>
        <taxon>Gunneridae</taxon>
        <taxon>Pentapetalae</taxon>
        <taxon>asterids</taxon>
        <taxon>lamiids</taxon>
        <taxon>Solanales</taxon>
        <taxon>Solanaceae</taxon>
        <taxon>Solanoideae</taxon>
        <taxon>Hyoscyameae</taxon>
        <taxon>Anisodus</taxon>
    </lineage>
</organism>
<sequence>MDYRVASDLWCIIFAKWYCDIGKESKPRAYLIFFFPSTNSLFKEEQADFATSCILLFKEDTIKLCDNRQVLFDNKTRNPKKKDDLSRELMSLVNLVFKKNDGQPYTNNFFKEFKPYTNGFFIEFKSLEGNFLVGDSMPEINELKEATPRSYYTRSSLVYLM</sequence>
<evidence type="ECO:0000259" key="2">
    <source>
        <dbReference type="Pfam" id="PF04548"/>
    </source>
</evidence>
<evidence type="ECO:0000256" key="1">
    <source>
        <dbReference type="ARBA" id="ARBA00022741"/>
    </source>
</evidence>
<dbReference type="GO" id="GO:0005525">
    <property type="term" value="F:GTP binding"/>
    <property type="evidence" value="ECO:0007669"/>
    <property type="project" value="InterPro"/>
</dbReference>
<gene>
    <name evidence="3" type="ORF">K7X08_004233</name>
</gene>
<evidence type="ECO:0000313" key="3">
    <source>
        <dbReference type="EMBL" id="KAJ8560175.1"/>
    </source>
</evidence>
<proteinExistence type="predicted"/>
<dbReference type="AlphaFoldDB" id="A0A9Q1RK45"/>
<dbReference type="InterPro" id="IPR006703">
    <property type="entry name" value="G_AIG1"/>
</dbReference>
<feature type="domain" description="AIG1-type G" evidence="2">
    <location>
        <begin position="28"/>
        <end position="116"/>
    </location>
</feature>
<dbReference type="OrthoDB" id="8954335at2759"/>
<dbReference type="EMBL" id="JAJAGQ010000006">
    <property type="protein sequence ID" value="KAJ8560175.1"/>
    <property type="molecule type" value="Genomic_DNA"/>
</dbReference>
<protein>
    <recommendedName>
        <fullName evidence="2">AIG1-type G domain-containing protein</fullName>
    </recommendedName>
</protein>
<dbReference type="Gene3D" id="3.40.50.300">
    <property type="entry name" value="P-loop containing nucleotide triphosphate hydrolases"/>
    <property type="match status" value="1"/>
</dbReference>
<accession>A0A9Q1RK45</accession>
<reference evidence="4" key="1">
    <citation type="journal article" date="2023" name="Proc. Natl. Acad. Sci. U.S.A.">
        <title>Genomic and structural basis for evolution of tropane alkaloid biosynthesis.</title>
        <authorList>
            <person name="Wanga Y.-J."/>
            <person name="Taina T."/>
            <person name="Yua J.-Y."/>
            <person name="Lia J."/>
            <person name="Xua B."/>
            <person name="Chenc J."/>
            <person name="D'Auriad J.C."/>
            <person name="Huanga J.-P."/>
            <person name="Huanga S.-X."/>
        </authorList>
    </citation>
    <scope>NUCLEOTIDE SEQUENCE [LARGE SCALE GENOMIC DNA]</scope>
    <source>
        <strain evidence="4">cv. KIB-2019</strain>
    </source>
</reference>
<dbReference type="Pfam" id="PF04548">
    <property type="entry name" value="AIG1"/>
    <property type="match status" value="1"/>
</dbReference>
<comment type="caution">
    <text evidence="3">The sequence shown here is derived from an EMBL/GenBank/DDBJ whole genome shotgun (WGS) entry which is preliminary data.</text>
</comment>
<keyword evidence="4" id="KW-1185">Reference proteome</keyword>